<evidence type="ECO:0000256" key="2">
    <source>
        <dbReference type="ARBA" id="ARBA00022723"/>
    </source>
</evidence>
<protein>
    <recommendedName>
        <fullName evidence="6">Xylanolytic transcriptional activator regulatory domain-containing protein</fullName>
    </recommendedName>
</protein>
<dbReference type="InterPro" id="IPR007219">
    <property type="entry name" value="XnlR_reg_dom"/>
</dbReference>
<dbReference type="EMBL" id="BDHI01000021">
    <property type="protein sequence ID" value="GCB25549.1"/>
    <property type="molecule type" value="Genomic_DNA"/>
</dbReference>
<organism evidence="7 8">
    <name type="scientific">Aspergillus awamori</name>
    <name type="common">Black koji mold</name>
    <dbReference type="NCBI Taxonomy" id="105351"/>
    <lineage>
        <taxon>Eukaryota</taxon>
        <taxon>Fungi</taxon>
        <taxon>Dikarya</taxon>
        <taxon>Ascomycota</taxon>
        <taxon>Pezizomycotina</taxon>
        <taxon>Eurotiomycetes</taxon>
        <taxon>Eurotiomycetidae</taxon>
        <taxon>Eurotiales</taxon>
        <taxon>Aspergillaceae</taxon>
        <taxon>Aspergillus</taxon>
    </lineage>
</organism>
<dbReference type="GO" id="GO:0006351">
    <property type="term" value="P:DNA-templated transcription"/>
    <property type="evidence" value="ECO:0007669"/>
    <property type="project" value="InterPro"/>
</dbReference>
<gene>
    <name evidence="7" type="ORF">AAWM_08434</name>
</gene>
<evidence type="ECO:0000259" key="6">
    <source>
        <dbReference type="Pfam" id="PF04082"/>
    </source>
</evidence>
<dbReference type="GO" id="GO:0003700">
    <property type="term" value="F:DNA-binding transcription factor activity"/>
    <property type="evidence" value="ECO:0007669"/>
    <property type="project" value="InterPro"/>
</dbReference>
<dbReference type="STRING" id="105351.A0A401L211"/>
<dbReference type="PANTHER" id="PTHR46910">
    <property type="entry name" value="TRANSCRIPTION FACTOR PDR1"/>
    <property type="match status" value="1"/>
</dbReference>
<feature type="domain" description="Xylanolytic transcriptional activator regulatory" evidence="6">
    <location>
        <begin position="215"/>
        <end position="313"/>
    </location>
</feature>
<proteinExistence type="predicted"/>
<evidence type="ECO:0000256" key="5">
    <source>
        <dbReference type="SAM" id="MobiDB-lite"/>
    </source>
</evidence>
<feature type="region of interest" description="Disordered" evidence="5">
    <location>
        <begin position="41"/>
        <end position="79"/>
    </location>
</feature>
<sequence>MDSPSRQSINAQGWPETMGPESLDLSHWEFPDISWDPCVDWSTDSSPLRDQPGSDAGLNTFHPPHHEPAAIASHPDPQTDKTLSIHMLQKDLQSMVNPAEQVTAAPGCLLDETARHVATGFDLSSLYSCQPVLDSDHPHAAQMKRAVELLTGEIVGEETYHPLHDRQKLSVGPLLNCEPRIGSYIQACFDSPLVGVLLFLNIPCAQKCVEAALKSHCSDPATVVVAYALLALGCYLIIFADKSGHSSKSRLINMGVECVQSLGLHNTQRLRQACTGTGDERSLKNAFWVLYAMEKADAAYTGRFSIMSDKLTDHAPSDGLQHADEARLTLQCLYGRLCDRVMDSLYSQTALRTSRPDMCRHIEDTYGLLQSWLGIFQTHHKSASSSNGRLSGTRDQTETETYLNSYFLTFLIHGKWLQLAQDGLDSEETEAYERSQTRCVAAARAVLERCSQQTHAELLASLRFRDLPKLAACILVLTGQARDTLDEERVYLRMACGIYSRLGIFMPVRVNLLLELVDSIGTICNGDTGIR</sequence>
<keyword evidence="2" id="KW-0479">Metal-binding</keyword>
<dbReference type="CDD" id="cd12148">
    <property type="entry name" value="fungal_TF_MHR"/>
    <property type="match status" value="1"/>
</dbReference>
<dbReference type="Proteomes" id="UP000286921">
    <property type="component" value="Unassembled WGS sequence"/>
</dbReference>
<dbReference type="InterPro" id="IPR050987">
    <property type="entry name" value="AtrR-like"/>
</dbReference>
<dbReference type="PANTHER" id="PTHR46910:SF3">
    <property type="entry name" value="HALOTOLERANCE PROTEIN 9-RELATED"/>
    <property type="match status" value="1"/>
</dbReference>
<evidence type="ECO:0000256" key="1">
    <source>
        <dbReference type="ARBA" id="ARBA00004123"/>
    </source>
</evidence>
<dbReference type="GO" id="GO:0005634">
    <property type="term" value="C:nucleus"/>
    <property type="evidence" value="ECO:0007669"/>
    <property type="project" value="UniProtKB-SubCell"/>
</dbReference>
<evidence type="ECO:0000313" key="7">
    <source>
        <dbReference type="EMBL" id="GCB25549.1"/>
    </source>
</evidence>
<reference evidence="7 8" key="1">
    <citation type="submission" date="2016-09" db="EMBL/GenBank/DDBJ databases">
        <title>Aspergillus awamori IFM 58123T.</title>
        <authorList>
            <person name="Kusuya Y."/>
            <person name="Shimizu M."/>
            <person name="Takahashi H."/>
            <person name="Yaguchi T."/>
        </authorList>
    </citation>
    <scope>NUCLEOTIDE SEQUENCE [LARGE SCALE GENOMIC DNA]</scope>
    <source>
        <strain evidence="7 8">IFM 58123</strain>
    </source>
</reference>
<dbReference type="AlphaFoldDB" id="A0A401L211"/>
<accession>A0A401L211</accession>
<evidence type="ECO:0000256" key="4">
    <source>
        <dbReference type="ARBA" id="ARBA00023242"/>
    </source>
</evidence>
<dbReference type="GO" id="GO:0008270">
    <property type="term" value="F:zinc ion binding"/>
    <property type="evidence" value="ECO:0007669"/>
    <property type="project" value="InterPro"/>
</dbReference>
<keyword evidence="4" id="KW-0539">Nucleus</keyword>
<dbReference type="GO" id="GO:0003677">
    <property type="term" value="F:DNA binding"/>
    <property type="evidence" value="ECO:0007669"/>
    <property type="project" value="UniProtKB-KW"/>
</dbReference>
<evidence type="ECO:0000256" key="3">
    <source>
        <dbReference type="ARBA" id="ARBA00023125"/>
    </source>
</evidence>
<feature type="region of interest" description="Disordered" evidence="5">
    <location>
        <begin position="1"/>
        <end position="25"/>
    </location>
</feature>
<name>A0A401L211_ASPAW</name>
<comment type="subcellular location">
    <subcellularLocation>
        <location evidence="1">Nucleus</location>
    </subcellularLocation>
</comment>
<feature type="compositionally biased region" description="Polar residues" evidence="5">
    <location>
        <begin position="1"/>
        <end position="11"/>
    </location>
</feature>
<evidence type="ECO:0000313" key="8">
    <source>
        <dbReference type="Proteomes" id="UP000286921"/>
    </source>
</evidence>
<dbReference type="Pfam" id="PF04082">
    <property type="entry name" value="Fungal_trans"/>
    <property type="match status" value="1"/>
</dbReference>
<keyword evidence="8" id="KW-1185">Reference proteome</keyword>
<comment type="caution">
    <text evidence="7">The sequence shown here is derived from an EMBL/GenBank/DDBJ whole genome shotgun (WGS) entry which is preliminary data.</text>
</comment>
<keyword evidence="3" id="KW-0238">DNA-binding</keyword>